<comment type="similarity">
    <text evidence="1">Belongs to the ClpS family.</text>
</comment>
<comment type="function">
    <text evidence="1">Involved in the modulation of the specificity of the ClpAP-mediated ATP-dependent protein degradation.</text>
</comment>
<evidence type="ECO:0000256" key="1">
    <source>
        <dbReference type="HAMAP-Rule" id="MF_00302"/>
    </source>
</evidence>
<evidence type="ECO:0000256" key="2">
    <source>
        <dbReference type="SAM" id="MobiDB-lite"/>
    </source>
</evidence>
<dbReference type="Gene3D" id="3.30.1390.10">
    <property type="match status" value="1"/>
</dbReference>
<dbReference type="Proteomes" id="UP000595895">
    <property type="component" value="Chromosome"/>
</dbReference>
<comment type="subunit">
    <text evidence="1">Binds to the N-terminal domain of the chaperone ClpA.</text>
</comment>
<reference evidence="4 5" key="1">
    <citation type="submission" date="2020-12" db="EMBL/GenBank/DDBJ databases">
        <authorList>
            <person name="Zhou J."/>
        </authorList>
    </citation>
    <scope>NUCLEOTIDE SEQUENCE [LARGE SCALE GENOMIC DNA]</scope>
    <source>
        <strain evidence="4 5">CCUG 61299</strain>
    </source>
</reference>
<dbReference type="GO" id="GO:0030163">
    <property type="term" value="P:protein catabolic process"/>
    <property type="evidence" value="ECO:0007669"/>
    <property type="project" value="InterPro"/>
</dbReference>
<keyword evidence="4" id="KW-0378">Hydrolase</keyword>
<protein>
    <recommendedName>
        <fullName evidence="1">ATP-dependent Clp protease adapter protein ClpS</fullName>
    </recommendedName>
</protein>
<dbReference type="NCBIfam" id="NF000668">
    <property type="entry name" value="PRK00033.1-1"/>
    <property type="match status" value="1"/>
</dbReference>
<keyword evidence="5" id="KW-1185">Reference proteome</keyword>
<dbReference type="InterPro" id="IPR014719">
    <property type="entry name" value="Ribosomal_bL12_C/ClpS-like"/>
</dbReference>
<feature type="region of interest" description="Disordered" evidence="2">
    <location>
        <begin position="1"/>
        <end position="20"/>
    </location>
</feature>
<name>A0A7T7MAY0_9ACTO</name>
<organism evidence="4 5">
    <name type="scientific">Actinomyces weissii</name>
    <dbReference type="NCBI Taxonomy" id="675090"/>
    <lineage>
        <taxon>Bacteria</taxon>
        <taxon>Bacillati</taxon>
        <taxon>Actinomycetota</taxon>
        <taxon>Actinomycetes</taxon>
        <taxon>Actinomycetales</taxon>
        <taxon>Actinomycetaceae</taxon>
        <taxon>Actinomyces</taxon>
    </lineage>
</organism>
<feature type="domain" description="Adaptor protein ClpS core" evidence="3">
    <location>
        <begin position="21"/>
        <end position="92"/>
    </location>
</feature>
<evidence type="ECO:0000313" key="5">
    <source>
        <dbReference type="Proteomes" id="UP000595895"/>
    </source>
</evidence>
<dbReference type="GO" id="GO:0008233">
    <property type="term" value="F:peptidase activity"/>
    <property type="evidence" value="ECO:0007669"/>
    <property type="project" value="UniProtKB-KW"/>
</dbReference>
<evidence type="ECO:0000313" key="4">
    <source>
        <dbReference type="EMBL" id="QQM67975.1"/>
    </source>
</evidence>
<dbReference type="KEGG" id="awe:JG540_03710"/>
<dbReference type="SUPFAM" id="SSF54736">
    <property type="entry name" value="ClpS-like"/>
    <property type="match status" value="1"/>
</dbReference>
<dbReference type="GO" id="GO:0006508">
    <property type="term" value="P:proteolysis"/>
    <property type="evidence" value="ECO:0007669"/>
    <property type="project" value="UniProtKB-UniRule"/>
</dbReference>
<sequence length="112" mass="12210">MTAESAPGTRSQAQVLERPQTTRRWCTVVHDDPVNTMSYVTWVFRSYFGFSKAVARARMLEVHTRGRAVVSRGARERMEVDVAAMHSYGLRATLEPLGADGEPGSDPAGAGA</sequence>
<evidence type="ECO:0000259" key="3">
    <source>
        <dbReference type="Pfam" id="PF02617"/>
    </source>
</evidence>
<dbReference type="Pfam" id="PF02617">
    <property type="entry name" value="ClpS"/>
    <property type="match status" value="1"/>
</dbReference>
<keyword evidence="4" id="KW-0645">Protease</keyword>
<proteinExistence type="inferred from homology"/>
<dbReference type="InterPro" id="IPR003769">
    <property type="entry name" value="ClpS_core"/>
</dbReference>
<dbReference type="InterPro" id="IPR022935">
    <property type="entry name" value="ClpS"/>
</dbReference>
<gene>
    <name evidence="1 4" type="primary">clpS</name>
    <name evidence="4" type="ORF">JG540_03710</name>
</gene>
<accession>A0A7T7MAY0</accession>
<dbReference type="AlphaFoldDB" id="A0A7T7MAY0"/>
<dbReference type="EMBL" id="CP066802">
    <property type="protein sequence ID" value="QQM67975.1"/>
    <property type="molecule type" value="Genomic_DNA"/>
</dbReference>
<dbReference type="HAMAP" id="MF_00302">
    <property type="entry name" value="ClpS"/>
    <property type="match status" value="1"/>
</dbReference>